<feature type="domain" description="Death" evidence="1">
    <location>
        <begin position="128"/>
        <end position="219"/>
    </location>
</feature>
<dbReference type="PROSITE" id="PS50017">
    <property type="entry name" value="DEATH_DOMAIN"/>
    <property type="match status" value="1"/>
</dbReference>
<dbReference type="InterPro" id="IPR016729">
    <property type="entry name" value="FADD"/>
</dbReference>
<dbReference type="PANTHER" id="PTHR15077:SF10">
    <property type="entry name" value="FAS-ASSOCIATED DEATH DOMAIN PROTEIN"/>
    <property type="match status" value="1"/>
</dbReference>
<dbReference type="GO" id="GO:0089720">
    <property type="term" value="F:caspase binding"/>
    <property type="evidence" value="ECO:0007669"/>
    <property type="project" value="TreeGrafter"/>
</dbReference>
<evidence type="ECO:0000259" key="1">
    <source>
        <dbReference type="PROSITE" id="PS50017"/>
    </source>
</evidence>
<dbReference type="Proteomes" id="UP001318040">
    <property type="component" value="Chromosome 68"/>
</dbReference>
<dbReference type="GO" id="GO:0031265">
    <property type="term" value="C:CD95 death-inducing signaling complex"/>
    <property type="evidence" value="ECO:0007669"/>
    <property type="project" value="TreeGrafter"/>
</dbReference>
<dbReference type="PANTHER" id="PTHR15077">
    <property type="entry name" value="FAS-ASSOCIATING DEATH DOMAIN-CONTAINING PROTEIN FADD"/>
    <property type="match status" value="1"/>
</dbReference>
<evidence type="ECO:0000313" key="4">
    <source>
        <dbReference type="RefSeq" id="XP_032834719.1"/>
    </source>
</evidence>
<organism evidence="3 4">
    <name type="scientific">Petromyzon marinus</name>
    <name type="common">Sea lamprey</name>
    <dbReference type="NCBI Taxonomy" id="7757"/>
    <lineage>
        <taxon>Eukaryota</taxon>
        <taxon>Metazoa</taxon>
        <taxon>Chordata</taxon>
        <taxon>Craniata</taxon>
        <taxon>Vertebrata</taxon>
        <taxon>Cyclostomata</taxon>
        <taxon>Hyperoartia</taxon>
        <taxon>Petromyzontiformes</taxon>
        <taxon>Petromyzontidae</taxon>
        <taxon>Petromyzon</taxon>
    </lineage>
</organism>
<dbReference type="SMART" id="SM00005">
    <property type="entry name" value="DEATH"/>
    <property type="match status" value="1"/>
</dbReference>
<dbReference type="Pfam" id="PF01335">
    <property type="entry name" value="DED"/>
    <property type="match status" value="1"/>
</dbReference>
<dbReference type="GO" id="GO:0097191">
    <property type="term" value="P:extrinsic apoptotic signaling pathway"/>
    <property type="evidence" value="ECO:0007669"/>
    <property type="project" value="TreeGrafter"/>
</dbReference>
<dbReference type="InterPro" id="IPR001875">
    <property type="entry name" value="DED_dom"/>
</dbReference>
<proteinExistence type="predicted"/>
<evidence type="ECO:0000259" key="2">
    <source>
        <dbReference type="PROSITE" id="PS50168"/>
    </source>
</evidence>
<dbReference type="GO" id="GO:0042981">
    <property type="term" value="P:regulation of apoptotic process"/>
    <property type="evidence" value="ECO:0007669"/>
    <property type="project" value="InterPro"/>
</dbReference>
<dbReference type="RefSeq" id="XP_032834719.1">
    <property type="nucleotide sequence ID" value="XM_032978828.1"/>
</dbReference>
<dbReference type="Gene3D" id="1.10.533.10">
    <property type="entry name" value="Death Domain, Fas"/>
    <property type="match status" value="2"/>
</dbReference>
<name>A0AAJ7UFB5_PETMA</name>
<dbReference type="KEGG" id="pmrn:116956943"/>
<dbReference type="SUPFAM" id="SSF47986">
    <property type="entry name" value="DEATH domain"/>
    <property type="match status" value="2"/>
</dbReference>
<dbReference type="SMART" id="SM00031">
    <property type="entry name" value="DED"/>
    <property type="match status" value="1"/>
</dbReference>
<dbReference type="GeneID" id="116956943"/>
<protein>
    <submittedName>
        <fullName evidence="4">FAS-associated death domain protein-like</fullName>
    </submittedName>
</protein>
<evidence type="ECO:0000313" key="3">
    <source>
        <dbReference type="Proteomes" id="UP001318040"/>
    </source>
</evidence>
<dbReference type="InterPro" id="IPR000488">
    <property type="entry name" value="Death_dom"/>
</dbReference>
<feature type="domain" description="DED" evidence="2">
    <location>
        <begin position="7"/>
        <end position="74"/>
    </location>
</feature>
<dbReference type="InterPro" id="IPR011029">
    <property type="entry name" value="DEATH-like_dom_sf"/>
</dbReference>
<keyword evidence="3" id="KW-1185">Reference proteome</keyword>
<dbReference type="GO" id="GO:0005123">
    <property type="term" value="F:death receptor binding"/>
    <property type="evidence" value="ECO:0007669"/>
    <property type="project" value="TreeGrafter"/>
</dbReference>
<dbReference type="Pfam" id="PF00531">
    <property type="entry name" value="Death"/>
    <property type="match status" value="1"/>
</dbReference>
<reference evidence="4" key="1">
    <citation type="submission" date="2025-08" db="UniProtKB">
        <authorList>
            <consortium name="RefSeq"/>
        </authorList>
    </citation>
    <scope>IDENTIFICATION</scope>
    <source>
        <tissue evidence="4">Sperm</tissue>
    </source>
</reference>
<dbReference type="PROSITE" id="PS50168">
    <property type="entry name" value="DED"/>
    <property type="match status" value="1"/>
</dbReference>
<dbReference type="GO" id="GO:0045089">
    <property type="term" value="P:positive regulation of innate immune response"/>
    <property type="evidence" value="ECO:0007669"/>
    <property type="project" value="TreeGrafter"/>
</dbReference>
<accession>A0AAJ7UFB5</accession>
<gene>
    <name evidence="4" type="primary">LOC116956943</name>
</gene>
<dbReference type="AlphaFoldDB" id="A0AAJ7UFB5"/>
<sequence>MDQEDVEFRKLLLSVAKEVTRDKLDEMKFCLKVYGRGPLESVTSSLQLFTLMEERGDLSASDTTKLADILRTVRLTTPLTPALTAPSPSSALTAAGEAVPVSLALQSLNLGDARTPTQEDGSGGEAFLSRVLLSVSTSVGRDWRILSRHLGLSEVDIDAVSHAHRDDLREQSHRALETWALRRGARRGACGEASAAAELRDALRRAQLNLVADNLEDDFPEMFRK</sequence>